<feature type="non-terminal residue" evidence="1">
    <location>
        <position position="61"/>
    </location>
</feature>
<dbReference type="AlphaFoldDB" id="A0A8J2JT10"/>
<name>A0A8J2JT10_9HEXA</name>
<organism evidence="1 2">
    <name type="scientific">Allacma fusca</name>
    <dbReference type="NCBI Taxonomy" id="39272"/>
    <lineage>
        <taxon>Eukaryota</taxon>
        <taxon>Metazoa</taxon>
        <taxon>Ecdysozoa</taxon>
        <taxon>Arthropoda</taxon>
        <taxon>Hexapoda</taxon>
        <taxon>Collembola</taxon>
        <taxon>Symphypleona</taxon>
        <taxon>Sminthuridae</taxon>
        <taxon>Allacma</taxon>
    </lineage>
</organism>
<sequence>STRGSSKLFRTWTNPDVVGRNSIPNELDLRLLLAGQDLQFPPQLVSSVARILPSVRLEDNV</sequence>
<proteinExistence type="predicted"/>
<dbReference type="EMBL" id="CAJVCH010022785">
    <property type="protein sequence ID" value="CAG7693535.1"/>
    <property type="molecule type" value="Genomic_DNA"/>
</dbReference>
<evidence type="ECO:0000313" key="1">
    <source>
        <dbReference type="EMBL" id="CAG7693535.1"/>
    </source>
</evidence>
<keyword evidence="2" id="KW-1185">Reference proteome</keyword>
<evidence type="ECO:0000313" key="2">
    <source>
        <dbReference type="Proteomes" id="UP000708208"/>
    </source>
</evidence>
<comment type="caution">
    <text evidence="1">The sequence shown here is derived from an EMBL/GenBank/DDBJ whole genome shotgun (WGS) entry which is preliminary data.</text>
</comment>
<dbReference type="Proteomes" id="UP000708208">
    <property type="component" value="Unassembled WGS sequence"/>
</dbReference>
<reference evidence="1" key="1">
    <citation type="submission" date="2021-06" db="EMBL/GenBank/DDBJ databases">
        <authorList>
            <person name="Hodson N. C."/>
            <person name="Mongue J. A."/>
            <person name="Jaron S. K."/>
        </authorList>
    </citation>
    <scope>NUCLEOTIDE SEQUENCE</scope>
</reference>
<protein>
    <submittedName>
        <fullName evidence="1">Uncharacterized protein</fullName>
    </submittedName>
</protein>
<gene>
    <name evidence="1" type="ORF">AFUS01_LOCUS3761</name>
</gene>
<accession>A0A8J2JT10</accession>